<protein>
    <submittedName>
        <fullName evidence="2">DDE domain-containing protein</fullName>
    </submittedName>
</protein>
<dbReference type="AlphaFoldDB" id="A0A1I7EP04"/>
<proteinExistence type="predicted"/>
<evidence type="ECO:0000313" key="2">
    <source>
        <dbReference type="EMBL" id="SFU25656.1"/>
    </source>
</evidence>
<reference evidence="2 3" key="1">
    <citation type="submission" date="2016-10" db="EMBL/GenBank/DDBJ databases">
        <authorList>
            <person name="de Groot N.N."/>
        </authorList>
    </citation>
    <scope>NUCLEOTIDE SEQUENCE [LARGE SCALE GENOMIC DNA]</scope>
    <source>
        <strain evidence="2 3">LMG 27731</strain>
    </source>
</reference>
<gene>
    <name evidence="2" type="ORF">SAMN05192563_103960</name>
</gene>
<feature type="domain" description="DDE" evidence="1">
    <location>
        <begin position="5"/>
        <end position="58"/>
    </location>
</feature>
<sequence>MPTGRSWRVDETYLKICGGWVYLYRAVDRAGQTVDFKLRARRDVAAAKAFFSKAIRHQGQ</sequence>
<dbReference type="InterPro" id="IPR052183">
    <property type="entry name" value="IS_Transposase"/>
</dbReference>
<dbReference type="PANTHER" id="PTHR35528">
    <property type="entry name" value="BLL1675 PROTEIN"/>
    <property type="match status" value="1"/>
</dbReference>
<dbReference type="PANTHER" id="PTHR35528:SF3">
    <property type="entry name" value="BLL1675 PROTEIN"/>
    <property type="match status" value="1"/>
</dbReference>
<dbReference type="Pfam" id="PF13610">
    <property type="entry name" value="DDE_Tnp_IS240"/>
    <property type="match status" value="1"/>
</dbReference>
<name>A0A1I7EP04_9BURK</name>
<evidence type="ECO:0000259" key="1">
    <source>
        <dbReference type="Pfam" id="PF13610"/>
    </source>
</evidence>
<organism evidence="2 3">
    <name type="scientific">Paraburkholderia aspalathi</name>
    <dbReference type="NCBI Taxonomy" id="1324617"/>
    <lineage>
        <taxon>Bacteria</taxon>
        <taxon>Pseudomonadati</taxon>
        <taxon>Pseudomonadota</taxon>
        <taxon>Betaproteobacteria</taxon>
        <taxon>Burkholderiales</taxon>
        <taxon>Burkholderiaceae</taxon>
        <taxon>Paraburkholderia</taxon>
    </lineage>
</organism>
<dbReference type="InterPro" id="IPR032874">
    <property type="entry name" value="DDE_dom"/>
</dbReference>
<dbReference type="EMBL" id="FPBH01000039">
    <property type="protein sequence ID" value="SFU25656.1"/>
    <property type="molecule type" value="Genomic_DNA"/>
</dbReference>
<accession>A0A1I7EP04</accession>
<dbReference type="Proteomes" id="UP000198844">
    <property type="component" value="Unassembled WGS sequence"/>
</dbReference>
<evidence type="ECO:0000313" key="3">
    <source>
        <dbReference type="Proteomes" id="UP000198844"/>
    </source>
</evidence>